<reference evidence="2 3" key="1">
    <citation type="journal article" date="2019" name="Int. J. Syst. Evol. Microbiol.">
        <title>The Global Catalogue of Microorganisms (GCM) 10K type strain sequencing project: providing services to taxonomists for standard genome sequencing and annotation.</title>
        <authorList>
            <consortium name="The Broad Institute Genomics Platform"/>
            <consortium name="The Broad Institute Genome Sequencing Center for Infectious Disease"/>
            <person name="Wu L."/>
            <person name="Ma J."/>
        </authorList>
    </citation>
    <scope>NUCLEOTIDE SEQUENCE [LARGE SCALE GENOMIC DNA]</scope>
    <source>
        <strain evidence="2 3">JCM 13249</strain>
    </source>
</reference>
<gene>
    <name evidence="2" type="ORF">GCM10009681_25390</name>
</gene>
<dbReference type="NCBIfam" id="TIGR01643">
    <property type="entry name" value="YD_repeat_2x"/>
    <property type="match status" value="1"/>
</dbReference>
<dbReference type="Gene3D" id="2.60.40.10">
    <property type="entry name" value="Immunoglobulins"/>
    <property type="match status" value="1"/>
</dbReference>
<proteinExistence type="predicted"/>
<dbReference type="InterPro" id="IPR006530">
    <property type="entry name" value="YD"/>
</dbReference>
<protein>
    <submittedName>
        <fullName evidence="2">Uncharacterized protein</fullName>
    </submittedName>
</protein>
<dbReference type="InterPro" id="IPR013783">
    <property type="entry name" value="Ig-like_fold"/>
</dbReference>
<dbReference type="Proteomes" id="UP001500655">
    <property type="component" value="Unassembled WGS sequence"/>
</dbReference>
<accession>A0ABN2KD95</accession>
<sequence length="2423" mass="258083">MRIGALTSETSESYATADGQIEATMAAGPVRVRSEQGWLPVDLTLVRQADGSVAAKAHPRDLKLSGPQAGSGEHELAAVGSGDERVSMSWTGELPQPVLEGSKATYADALPGVDLVVQATRTGFQQLLVVKDRAALAKVRTVTLPVTAKAAADYTRDAGGNVALKDKSGKVFARVPAPQMWDSSLVGEDKLRDRRVIATTVTERAAKSNGKPGFELKLTPDATWLDDPARVFPITIDPTINPLYTTFDTYVKEGESVDRGGENDLQLGVVGGAITRALVRWNTEDLRLTRITSATSYFWNWWSPSCTAKSWDMWTTSQNVEGMVWSTQPTWLTKESSSTGTKGYSSSCNDGWVSVPSTSFFQKAADNNQTRGYMGLRATSETDSNSFKQFRSRNAADQSQVPYSVVTYNSIPSIGSRSTTPSTACVTGSGRPYINTGTPKLSAVATDPEGSSVMAEFEWQTTGGTAVGSSTTSAQASGKKHTVTIGSALTNGSSYRWRVRAKDTTTTGTWSAWCEFTVDTTAPSAMPGVSSTDYADGVWSGAQPLYTYTTESKAYIPGTTTTGVTGDEGLQQINLGFTMPYYGRPVSSVWVESNGQVHFSSISTPNSTVCYDVPDTTAPNDTLNVFCDDLVVDGSASVRTATGGTAPNRYMVIDWHNVLRFGTTSERLDAEAILYENGDITVNYANLSNANERGAYAMVGLENATGTLGTQYLHHEAKLLDGTAITFRPETDIYSYTTPTATQAFTSGSTVLSGLAGSAGDDKYQAITLPFPFSFYNRTYTTAHVNTNGFVTFTDPGAGANAPLCTDIPSSTGPNNAINVFCDDLITDASSSVRWAVLGSAPDRQVVIEWNNVLRYNTTDRISAEVFLSEGSNDITFAYNGISTTSDTEKGSNATVGIENPWSNQASKFLYHQALLTNSTVIRYHPQPQVLISPGAFTFTAGGMTDVASYQYDLDTNPPATTVAADGLGGSATVTINPPSDGAHTLYVRSVDRAGNVSATRSYQVNLGYGGILSPEEGDISAAKASLSVAGSTAATGVTYQWRRADTDAWVTIPAADVTLATGGTITWPLAATTPGTFPKLNWNIEATLAAVDTQSIPRDGPLQLRAIFNTGPTSSVKIRFDRNQASAASADMGLGSVNLLTGNLSVGGADVSVRSYGSDLTVSRTYNSRQAGATDPANMFGPGWVSSAVASDSGAPYTGLQVYGSLVQVGLPDGGTVGFTQTTGASATNRTYTAETGSEGLTLTYAVSGDTYTLRDIDGNTVTFTHVAGAAAELYNPTTVTEPGSGQSTAISWEKVSVGGVGVVRPTRLLAPVPAGVTCTTLVRGCRALTFTYASTTTATGTTQAAWGDYAGRASQISFTAWNPDTSPPAMATVVMSRYAYDTNGRLRQQWDPRLDWSDNSTTPSTVRHLDMVYDYDADGVMTAARPSGQQPWQFSYTTLPSDPGKGRLATISRSALTAGTATTTVVYKVPTSGANSPWNMSASQTTRWGQNEPPTDATAVFPPTQLPGGSQAAGTLPTDYARATTTYMDANGRQVNTVDPAGATTATWFDRFGNSTRNITPGNIRRALDASASDTAAQEAATALRESSVDVYAADGTRLLESFGPERDVVLPDGSLVRGRTHGAFTYDQGAPASGGPFHLVTKETVSVQYLGAGGTLIDADTRTTTTSYDWTLRQPVISTIDPSGLALATRTTFDAVTGLPTSVTSPAGGTSTNTPATMSTVYYRTGSGSGYSECDNRPEWANLVCRTQSGGQPASGPELQASLSTYDMFDQIRTTTEKTSAGTLRTTTITYDGAGRPTTFDVVGAAGTGTPVPTTRIVYDPSTGMEVGQQSVSAGTVVAQLTRTFDSLGRLTAYVDADNNTTTLTYDLLSRVGVANDGKSTSTFTYDSGSDRRGLPSSVVDGQAGTFSNITYNVDGQLVGQTWPDGMTLGVEYDEVGARKAITFTKPGCGSGDCVLFAENVSSSVHDQKRFRSSTLSAQGYAYDASGRLETVLDAVAGQCVTRVYGFNVASDRTALTQYPPTGQGDCQSATSPTARTYTYDSRDAVTTAGTVYDSLGRTVTTAAADTMLQGSGDATMTYSVNDMIRSISQGDRTTTYTLDVRTNRFRSWVEASSSGTITKTNHYASNGDSPAWTDEGDGTYSRPINAPAGIAGNRSGTGAIEWYLTNSHGDIVGTVIPGTAGIAATFETDEFGVARSATDVGEQRYGWSGVAQRSGDTPAGFVLMGVRVYNPATGRFLQVDPVSGGSSNRYDYVGQDPVNQTDIGGMFKCACGDFPGHKVYRGLKVWSSPWTYGAWGSFSAWFELEYSRMSASEKAMNRYAVIPGADLDAIYSKIRKRFIYRKSCEVLSLTYVNYANKTQVTWRVSKERSEERASRYKLHYYWFTPWTHEDHDFWVYRNFDQRSHGPWYSYHLSTVITYV</sequence>
<keyword evidence="3" id="KW-1185">Reference proteome</keyword>
<evidence type="ECO:0000313" key="2">
    <source>
        <dbReference type="EMBL" id="GAA1753312.1"/>
    </source>
</evidence>
<dbReference type="InterPro" id="IPR022385">
    <property type="entry name" value="Rhs_assc_core"/>
</dbReference>
<feature type="region of interest" description="Disordered" evidence="1">
    <location>
        <begin position="2122"/>
        <end position="2144"/>
    </location>
</feature>
<dbReference type="PANTHER" id="PTHR32305:SF15">
    <property type="entry name" value="PROTEIN RHSA-RELATED"/>
    <property type="match status" value="1"/>
</dbReference>
<evidence type="ECO:0000256" key="1">
    <source>
        <dbReference type="SAM" id="MobiDB-lite"/>
    </source>
</evidence>
<dbReference type="Gene3D" id="2.180.10.10">
    <property type="entry name" value="RHS repeat-associated core"/>
    <property type="match status" value="1"/>
</dbReference>
<dbReference type="NCBIfam" id="TIGR03696">
    <property type="entry name" value="Rhs_assc_core"/>
    <property type="match status" value="1"/>
</dbReference>
<dbReference type="PANTHER" id="PTHR32305">
    <property type="match status" value="1"/>
</dbReference>
<feature type="compositionally biased region" description="Polar residues" evidence="1">
    <location>
        <begin position="2122"/>
        <end position="2132"/>
    </location>
</feature>
<evidence type="ECO:0000313" key="3">
    <source>
        <dbReference type="Proteomes" id="UP001500655"/>
    </source>
</evidence>
<dbReference type="EMBL" id="BAAALS010000010">
    <property type="protein sequence ID" value="GAA1753312.1"/>
    <property type="molecule type" value="Genomic_DNA"/>
</dbReference>
<organism evidence="2 3">
    <name type="scientific">Luedemannella helvata</name>
    <dbReference type="NCBI Taxonomy" id="349315"/>
    <lineage>
        <taxon>Bacteria</taxon>
        <taxon>Bacillati</taxon>
        <taxon>Actinomycetota</taxon>
        <taxon>Actinomycetes</taxon>
        <taxon>Micromonosporales</taxon>
        <taxon>Micromonosporaceae</taxon>
        <taxon>Luedemannella</taxon>
    </lineage>
</organism>
<dbReference type="InterPro" id="IPR050708">
    <property type="entry name" value="T6SS_VgrG/RHS"/>
</dbReference>
<name>A0ABN2KD95_9ACTN</name>
<comment type="caution">
    <text evidence="2">The sequence shown here is derived from an EMBL/GenBank/DDBJ whole genome shotgun (WGS) entry which is preliminary data.</text>
</comment>